<protein>
    <submittedName>
        <fullName evidence="1">Uncharacterized protein</fullName>
    </submittedName>
</protein>
<comment type="caution">
    <text evidence="1">The sequence shown here is derived from an EMBL/GenBank/DDBJ whole genome shotgun (WGS) entry which is preliminary data.</text>
</comment>
<proteinExistence type="predicted"/>
<sequence>MELPFTKQLFGYSVWIGVMICMASDKLLDTAHVREQ</sequence>
<gene>
    <name evidence="1" type="ORF">A9E74_02804</name>
</gene>
<reference evidence="1 2" key="1">
    <citation type="submission" date="2016-07" db="EMBL/GenBank/DDBJ databases">
        <title>Draft Genome Sequence of Methylophaga muralis Bur 1.</title>
        <authorList>
            <person name="Vasilenko O.V."/>
            <person name="Doronina N.V."/>
            <person name="Shmareva M.N."/>
            <person name="Tarlachkov S.V."/>
            <person name="Mustakhimov I."/>
            <person name="Trotsenko Y.A."/>
        </authorList>
    </citation>
    <scope>NUCLEOTIDE SEQUENCE [LARGE SCALE GENOMIC DNA]</scope>
    <source>
        <strain evidence="1 2">Bur 1</strain>
    </source>
</reference>
<evidence type="ECO:0000313" key="2">
    <source>
        <dbReference type="Proteomes" id="UP000094379"/>
    </source>
</evidence>
<accession>A0A1E3GMX7</accession>
<organism evidence="1 2">
    <name type="scientific">Methylophaga muralis</name>
    <dbReference type="NCBI Taxonomy" id="291169"/>
    <lineage>
        <taxon>Bacteria</taxon>
        <taxon>Pseudomonadati</taxon>
        <taxon>Pseudomonadota</taxon>
        <taxon>Gammaproteobacteria</taxon>
        <taxon>Thiotrichales</taxon>
        <taxon>Piscirickettsiaceae</taxon>
        <taxon>Methylophaga</taxon>
    </lineage>
</organism>
<dbReference type="Proteomes" id="UP000094379">
    <property type="component" value="Unassembled WGS sequence"/>
</dbReference>
<name>A0A1E3GMX7_9GAMM</name>
<dbReference type="AlphaFoldDB" id="A0A1E3GMX7"/>
<evidence type="ECO:0000313" key="1">
    <source>
        <dbReference type="EMBL" id="ODN65399.1"/>
    </source>
</evidence>
<dbReference type="EMBL" id="MCRI01000084">
    <property type="protein sequence ID" value="ODN65399.1"/>
    <property type="molecule type" value="Genomic_DNA"/>
</dbReference>
<keyword evidence="2" id="KW-1185">Reference proteome</keyword>